<comment type="caution">
    <text evidence="2">The sequence shown here is derived from an EMBL/GenBank/DDBJ whole genome shotgun (WGS) entry which is preliminary data.</text>
</comment>
<evidence type="ECO:0000313" key="2">
    <source>
        <dbReference type="EMBL" id="KAK7505002.1"/>
    </source>
</evidence>
<evidence type="ECO:0000256" key="1">
    <source>
        <dbReference type="SAM" id="SignalP"/>
    </source>
</evidence>
<protein>
    <recommendedName>
        <fullName evidence="4">MD-2-related lipid-recognition domain-containing protein</fullName>
    </recommendedName>
</protein>
<organism evidence="2 3">
    <name type="scientific">Batillaria attramentaria</name>
    <dbReference type="NCBI Taxonomy" id="370345"/>
    <lineage>
        <taxon>Eukaryota</taxon>
        <taxon>Metazoa</taxon>
        <taxon>Spiralia</taxon>
        <taxon>Lophotrochozoa</taxon>
        <taxon>Mollusca</taxon>
        <taxon>Gastropoda</taxon>
        <taxon>Caenogastropoda</taxon>
        <taxon>Sorbeoconcha</taxon>
        <taxon>Cerithioidea</taxon>
        <taxon>Batillariidae</taxon>
        <taxon>Batillaria</taxon>
    </lineage>
</organism>
<evidence type="ECO:0000313" key="3">
    <source>
        <dbReference type="Proteomes" id="UP001519460"/>
    </source>
</evidence>
<dbReference type="AlphaFoldDB" id="A0ABD0M1A1"/>
<gene>
    <name evidence="2" type="ORF">BaRGS_00003572</name>
</gene>
<proteinExistence type="predicted"/>
<reference evidence="2 3" key="1">
    <citation type="journal article" date="2023" name="Sci. Data">
        <title>Genome assembly of the Korean intertidal mud-creeper Batillaria attramentaria.</title>
        <authorList>
            <person name="Patra A.K."/>
            <person name="Ho P.T."/>
            <person name="Jun S."/>
            <person name="Lee S.J."/>
            <person name="Kim Y."/>
            <person name="Won Y.J."/>
        </authorList>
    </citation>
    <scope>NUCLEOTIDE SEQUENCE [LARGE SCALE GENOMIC DNA]</scope>
    <source>
        <strain evidence="2">Wonlab-2016</strain>
    </source>
</reference>
<dbReference type="EMBL" id="JACVVK020000012">
    <property type="protein sequence ID" value="KAK7505002.1"/>
    <property type="molecule type" value="Genomic_DNA"/>
</dbReference>
<keyword evidence="3" id="KW-1185">Reference proteome</keyword>
<sequence length="194" mass="21398">MANGTRTGFIPLLLFMLLPMNHSAEEPYVHSTAMQRADDSRFHFAFSEDGMADATRTHFLLLVLFVLVPLIHSADEPCAFLEFPTLSGDTVTSREGSNLTLPFKITFTRPCPEGTFEILRVLIGKNDDDDIRIVCGIVSIDGVCEGSVGSSCGCGSAEFTYQFKSTLGRRDSGTWIWLPLSAEVKSKTLYFSIQ</sequence>
<feature type="chain" id="PRO_5044787911" description="MD-2-related lipid-recognition domain-containing protein" evidence="1">
    <location>
        <begin position="24"/>
        <end position="194"/>
    </location>
</feature>
<keyword evidence="1" id="KW-0732">Signal</keyword>
<accession>A0ABD0M1A1</accession>
<evidence type="ECO:0008006" key="4">
    <source>
        <dbReference type="Google" id="ProtNLM"/>
    </source>
</evidence>
<dbReference type="Proteomes" id="UP001519460">
    <property type="component" value="Unassembled WGS sequence"/>
</dbReference>
<feature type="signal peptide" evidence="1">
    <location>
        <begin position="1"/>
        <end position="23"/>
    </location>
</feature>
<name>A0ABD0M1A1_9CAEN</name>
<feature type="non-terminal residue" evidence="2">
    <location>
        <position position="194"/>
    </location>
</feature>